<reference evidence="2 3" key="1">
    <citation type="submission" date="2023-11" db="EMBL/GenBank/DDBJ databases">
        <title>Halocaridina rubra genome assembly.</title>
        <authorList>
            <person name="Smith C."/>
        </authorList>
    </citation>
    <scope>NUCLEOTIDE SEQUENCE [LARGE SCALE GENOMIC DNA]</scope>
    <source>
        <strain evidence="2">EP-1</strain>
        <tissue evidence="2">Whole</tissue>
    </source>
</reference>
<evidence type="ECO:0000256" key="1">
    <source>
        <dbReference type="SAM" id="MobiDB-lite"/>
    </source>
</evidence>
<organism evidence="2 3">
    <name type="scientific">Halocaridina rubra</name>
    <name type="common">Hawaiian red shrimp</name>
    <dbReference type="NCBI Taxonomy" id="373956"/>
    <lineage>
        <taxon>Eukaryota</taxon>
        <taxon>Metazoa</taxon>
        <taxon>Ecdysozoa</taxon>
        <taxon>Arthropoda</taxon>
        <taxon>Crustacea</taxon>
        <taxon>Multicrustacea</taxon>
        <taxon>Malacostraca</taxon>
        <taxon>Eumalacostraca</taxon>
        <taxon>Eucarida</taxon>
        <taxon>Decapoda</taxon>
        <taxon>Pleocyemata</taxon>
        <taxon>Caridea</taxon>
        <taxon>Atyoidea</taxon>
        <taxon>Atyidae</taxon>
        <taxon>Halocaridina</taxon>
    </lineage>
</organism>
<feature type="region of interest" description="Disordered" evidence="1">
    <location>
        <begin position="1"/>
        <end position="42"/>
    </location>
</feature>
<proteinExistence type="predicted"/>
<dbReference type="AlphaFoldDB" id="A0AAN9AE89"/>
<comment type="caution">
    <text evidence="2">The sequence shown here is derived from an EMBL/GenBank/DDBJ whole genome shotgun (WGS) entry which is preliminary data.</text>
</comment>
<dbReference type="Proteomes" id="UP001381693">
    <property type="component" value="Unassembled WGS sequence"/>
</dbReference>
<dbReference type="EMBL" id="JAXCGZ010003789">
    <property type="protein sequence ID" value="KAK7083200.1"/>
    <property type="molecule type" value="Genomic_DNA"/>
</dbReference>
<evidence type="ECO:0000313" key="3">
    <source>
        <dbReference type="Proteomes" id="UP001381693"/>
    </source>
</evidence>
<gene>
    <name evidence="2" type="ORF">SK128_005606</name>
</gene>
<keyword evidence="3" id="KW-1185">Reference proteome</keyword>
<feature type="non-terminal residue" evidence="2">
    <location>
        <position position="65"/>
    </location>
</feature>
<protein>
    <submittedName>
        <fullName evidence="2">Uncharacterized protein</fullName>
    </submittedName>
</protein>
<evidence type="ECO:0000313" key="2">
    <source>
        <dbReference type="EMBL" id="KAK7083200.1"/>
    </source>
</evidence>
<accession>A0AAN9AE89</accession>
<sequence>MVVDTGEGYADDTVQSISHPRGRSQMRDNPPLPEVSTTLPEGDMEGWSLGVLYVLGSSAKHNKRR</sequence>
<name>A0AAN9AE89_HALRR</name>